<dbReference type="RefSeq" id="WP_068948632.1">
    <property type="nucleotide sequence ID" value="NZ_CP015922.1"/>
</dbReference>
<keyword evidence="6 12" id="KW-0479">Metal-binding</keyword>
<evidence type="ECO:0000256" key="12">
    <source>
        <dbReference type="HAMAP-Rule" id="MF_00041"/>
    </source>
</evidence>
<dbReference type="CDD" id="cd07963">
    <property type="entry name" value="Anticodon_Ia_Cys"/>
    <property type="match status" value="1"/>
</dbReference>
<dbReference type="InterPro" id="IPR056411">
    <property type="entry name" value="CysS_C"/>
</dbReference>
<name>A0A191UFD8_9BURK</name>
<comment type="cofactor">
    <cofactor evidence="12">
        <name>Zn(2+)</name>
        <dbReference type="ChEBI" id="CHEBI:29105"/>
    </cofactor>
    <text evidence="12">Binds 1 zinc ion per subunit.</text>
</comment>
<evidence type="ECO:0000259" key="13">
    <source>
        <dbReference type="SMART" id="SM00840"/>
    </source>
</evidence>
<evidence type="ECO:0000256" key="4">
    <source>
        <dbReference type="ARBA" id="ARBA00022490"/>
    </source>
</evidence>
<dbReference type="SMART" id="SM00840">
    <property type="entry name" value="DALR_2"/>
    <property type="match status" value="1"/>
</dbReference>
<dbReference type="InterPro" id="IPR014729">
    <property type="entry name" value="Rossmann-like_a/b/a_fold"/>
</dbReference>
<comment type="subcellular location">
    <subcellularLocation>
        <location evidence="1 12">Cytoplasm</location>
    </subcellularLocation>
</comment>
<dbReference type="KEGG" id="pwu:A8O14_05715"/>
<dbReference type="PRINTS" id="PR00983">
    <property type="entry name" value="TRNASYNTHCYS"/>
</dbReference>
<feature type="binding site" evidence="12">
    <location>
        <position position="212"/>
    </location>
    <ligand>
        <name>Zn(2+)</name>
        <dbReference type="ChEBI" id="CHEBI:29105"/>
    </ligand>
</feature>
<dbReference type="Pfam" id="PF09190">
    <property type="entry name" value="DALR_2"/>
    <property type="match status" value="1"/>
</dbReference>
<evidence type="ECO:0000256" key="6">
    <source>
        <dbReference type="ARBA" id="ARBA00022723"/>
    </source>
</evidence>
<keyword evidence="15" id="KW-1185">Reference proteome</keyword>
<evidence type="ECO:0000256" key="8">
    <source>
        <dbReference type="ARBA" id="ARBA00022833"/>
    </source>
</evidence>
<dbReference type="PANTHER" id="PTHR10890:SF3">
    <property type="entry name" value="CYSTEINE--TRNA LIGASE, CYTOPLASMIC"/>
    <property type="match status" value="1"/>
</dbReference>
<keyword evidence="9 12" id="KW-0067">ATP-binding</keyword>
<evidence type="ECO:0000256" key="7">
    <source>
        <dbReference type="ARBA" id="ARBA00022741"/>
    </source>
</evidence>
<keyword evidence="8 12" id="KW-0862">Zinc</keyword>
<dbReference type="GO" id="GO:0005829">
    <property type="term" value="C:cytosol"/>
    <property type="evidence" value="ECO:0007669"/>
    <property type="project" value="TreeGrafter"/>
</dbReference>
<dbReference type="CDD" id="cd00672">
    <property type="entry name" value="CysRS_core"/>
    <property type="match status" value="1"/>
</dbReference>
<protein>
    <recommendedName>
        <fullName evidence="12">Cysteine--tRNA ligase</fullName>
        <ecNumber evidence="12">6.1.1.16</ecNumber>
    </recommendedName>
    <alternativeName>
        <fullName evidence="12">Cysteinyl-tRNA synthetase</fullName>
        <shortName evidence="12">CysRS</shortName>
    </alternativeName>
</protein>
<dbReference type="InterPro" id="IPR024909">
    <property type="entry name" value="Cys-tRNA/MSH_ligase"/>
</dbReference>
<proteinExistence type="inferred from homology"/>
<comment type="catalytic activity">
    <reaction evidence="12">
        <text>tRNA(Cys) + L-cysteine + ATP = L-cysteinyl-tRNA(Cys) + AMP + diphosphate</text>
        <dbReference type="Rhea" id="RHEA:17773"/>
        <dbReference type="Rhea" id="RHEA-COMP:9661"/>
        <dbReference type="Rhea" id="RHEA-COMP:9679"/>
        <dbReference type="ChEBI" id="CHEBI:30616"/>
        <dbReference type="ChEBI" id="CHEBI:33019"/>
        <dbReference type="ChEBI" id="CHEBI:35235"/>
        <dbReference type="ChEBI" id="CHEBI:78442"/>
        <dbReference type="ChEBI" id="CHEBI:78517"/>
        <dbReference type="ChEBI" id="CHEBI:456215"/>
        <dbReference type="EC" id="6.1.1.16"/>
    </reaction>
</comment>
<evidence type="ECO:0000256" key="10">
    <source>
        <dbReference type="ARBA" id="ARBA00022917"/>
    </source>
</evidence>
<dbReference type="AlphaFoldDB" id="A0A191UFD8"/>
<feature type="short sequence motif" description="'KMSKS' region" evidence="12">
    <location>
        <begin position="277"/>
        <end position="281"/>
    </location>
</feature>
<dbReference type="InterPro" id="IPR015803">
    <property type="entry name" value="Cys-tRNA-ligase"/>
</dbReference>
<accession>A0A191UFD8</accession>
<dbReference type="STRING" id="1743168.A8O14_05715"/>
<feature type="short sequence motif" description="'HIGH' region" evidence="12">
    <location>
        <begin position="30"/>
        <end position="40"/>
    </location>
</feature>
<evidence type="ECO:0000256" key="3">
    <source>
        <dbReference type="ARBA" id="ARBA00011245"/>
    </source>
</evidence>
<feature type="binding site" evidence="12">
    <location>
        <position position="237"/>
    </location>
    <ligand>
        <name>Zn(2+)</name>
        <dbReference type="ChEBI" id="CHEBI:29105"/>
    </ligand>
</feature>
<dbReference type="Pfam" id="PF01406">
    <property type="entry name" value="tRNA-synt_1e"/>
    <property type="match status" value="1"/>
</dbReference>
<comment type="subunit">
    <text evidence="3 12">Monomer.</text>
</comment>
<dbReference type="Gene3D" id="1.20.120.1910">
    <property type="entry name" value="Cysteine-tRNA ligase, C-terminal anti-codon recognition domain"/>
    <property type="match status" value="1"/>
</dbReference>
<feature type="domain" description="Cysteinyl-tRNA synthetase class Ia DALR" evidence="13">
    <location>
        <begin position="354"/>
        <end position="412"/>
    </location>
</feature>
<keyword evidence="10 12" id="KW-0648">Protein biosynthesis</keyword>
<dbReference type="Gene3D" id="3.40.50.620">
    <property type="entry name" value="HUPs"/>
    <property type="match status" value="1"/>
</dbReference>
<dbReference type="GO" id="GO:0008270">
    <property type="term" value="F:zinc ion binding"/>
    <property type="evidence" value="ECO:0007669"/>
    <property type="project" value="UniProtKB-UniRule"/>
</dbReference>
<dbReference type="SUPFAM" id="SSF52374">
    <property type="entry name" value="Nucleotidylyl transferase"/>
    <property type="match status" value="1"/>
</dbReference>
<feature type="binding site" evidence="12">
    <location>
        <position position="280"/>
    </location>
    <ligand>
        <name>ATP</name>
        <dbReference type="ChEBI" id="CHEBI:30616"/>
    </ligand>
</feature>
<gene>
    <name evidence="12" type="primary">cysS</name>
    <name evidence="14" type="ORF">A8O14_05715</name>
</gene>
<keyword evidence="7 12" id="KW-0547">Nucleotide-binding</keyword>
<dbReference type="Pfam" id="PF23493">
    <property type="entry name" value="CysS_C"/>
    <property type="match status" value="1"/>
</dbReference>
<dbReference type="PANTHER" id="PTHR10890">
    <property type="entry name" value="CYSTEINYL-TRNA SYNTHETASE"/>
    <property type="match status" value="1"/>
</dbReference>
<keyword evidence="11 12" id="KW-0030">Aminoacyl-tRNA synthetase</keyword>
<evidence type="ECO:0000256" key="5">
    <source>
        <dbReference type="ARBA" id="ARBA00022598"/>
    </source>
</evidence>
<evidence type="ECO:0000256" key="9">
    <source>
        <dbReference type="ARBA" id="ARBA00022840"/>
    </source>
</evidence>
<dbReference type="GO" id="GO:0006423">
    <property type="term" value="P:cysteinyl-tRNA aminoacylation"/>
    <property type="evidence" value="ECO:0007669"/>
    <property type="project" value="UniProtKB-UniRule"/>
</dbReference>
<dbReference type="Proteomes" id="UP000078463">
    <property type="component" value="Chromosome"/>
</dbReference>
<dbReference type="SUPFAM" id="SSF47323">
    <property type="entry name" value="Anticodon-binding domain of a subclass of class I aminoacyl-tRNA synthetases"/>
    <property type="match status" value="1"/>
</dbReference>
<evidence type="ECO:0000256" key="1">
    <source>
        <dbReference type="ARBA" id="ARBA00004496"/>
    </source>
</evidence>
<dbReference type="EMBL" id="CP015922">
    <property type="protein sequence ID" value="ANI99620.1"/>
    <property type="molecule type" value="Genomic_DNA"/>
</dbReference>
<dbReference type="InterPro" id="IPR009080">
    <property type="entry name" value="tRNAsynth_Ia_anticodon-bd"/>
</dbReference>
<evidence type="ECO:0000313" key="14">
    <source>
        <dbReference type="EMBL" id="ANI99620.1"/>
    </source>
</evidence>
<sequence length="473" mass="53380">MLQIYNTLSRSKEVFKPIILGKVKMYVCGMTVYDYCHIGHARVMIVFDMVVRWLRASGYEVLYVRNITDIDDKIINRAIENGEPISALTNRFIDAMHADSDELGLMHPDLEPRATDYITQMQGMIGRLIENELAYQAEDGDVNFAVRLLPRYGQLSGKSLDELNAGERVTVAGSKRDPLDFVLWKSAKPEEPADTRWGSPWGEGRPGWHIECSAMSCDLLGEHFDIHGGGADLQFPHHENEIAQSEGAMYGQNRKEDDAPFVNYWMHNGHIRVNQEKMSKSLGNFFLIRDVLKSYDPEVLRFFMLKAHYRSPINYSDAQLEEARAGLVRLYTALSQAPHSEKAMLDANHPWAKRFADAMNDDFNTPEAIAVLFDLASEVNRTQDQEKLLLASTLKSLGGALNFLQRDPTAFLQSGSKDQGGWSPEQIEEQIAARAAAKKAKDFAKADLIRKTLLEQGIVLEDKPGGITEWRRA</sequence>
<dbReference type="GO" id="GO:0005524">
    <property type="term" value="F:ATP binding"/>
    <property type="evidence" value="ECO:0007669"/>
    <property type="project" value="UniProtKB-UniRule"/>
</dbReference>
<dbReference type="FunFam" id="3.40.50.620:FF:000009">
    <property type="entry name" value="Cysteine--tRNA ligase"/>
    <property type="match status" value="1"/>
</dbReference>
<dbReference type="GO" id="GO:0004817">
    <property type="term" value="F:cysteine-tRNA ligase activity"/>
    <property type="evidence" value="ECO:0007669"/>
    <property type="project" value="UniProtKB-UniRule"/>
</dbReference>
<feature type="binding site" evidence="12">
    <location>
        <position position="241"/>
    </location>
    <ligand>
        <name>Zn(2+)</name>
        <dbReference type="ChEBI" id="CHEBI:29105"/>
    </ligand>
</feature>
<evidence type="ECO:0000313" key="15">
    <source>
        <dbReference type="Proteomes" id="UP000078463"/>
    </source>
</evidence>
<keyword evidence="4 12" id="KW-0963">Cytoplasm</keyword>
<reference evidence="15" key="1">
    <citation type="submission" date="2016-05" db="EMBL/GenBank/DDBJ databases">
        <title>Polynucleobacter sp. QLW-P1FAT50C-4 genome.</title>
        <authorList>
            <person name="Hahn M.W."/>
        </authorList>
    </citation>
    <scope>NUCLEOTIDE SEQUENCE [LARGE SCALE GENOMIC DNA]</scope>
    <source>
        <strain evidence="15">QLW-P1FAT50C-4</strain>
    </source>
</reference>
<dbReference type="HAMAP" id="MF_00041">
    <property type="entry name" value="Cys_tRNA_synth"/>
    <property type="match status" value="1"/>
</dbReference>
<organism evidence="14 15">
    <name type="scientific">Polynucleobacter wuianus</name>
    <dbReference type="NCBI Taxonomy" id="1743168"/>
    <lineage>
        <taxon>Bacteria</taxon>
        <taxon>Pseudomonadati</taxon>
        <taxon>Pseudomonadota</taxon>
        <taxon>Betaproteobacteria</taxon>
        <taxon>Burkholderiales</taxon>
        <taxon>Burkholderiaceae</taxon>
        <taxon>Polynucleobacter</taxon>
    </lineage>
</organism>
<dbReference type="InterPro" id="IPR015273">
    <property type="entry name" value="Cys-tRNA-synt_Ia_DALR"/>
</dbReference>
<comment type="similarity">
    <text evidence="2 12">Belongs to the class-I aminoacyl-tRNA synthetase family.</text>
</comment>
<dbReference type="NCBIfam" id="TIGR00435">
    <property type="entry name" value="cysS"/>
    <property type="match status" value="1"/>
</dbReference>
<dbReference type="OrthoDB" id="9815130at2"/>
<dbReference type="InterPro" id="IPR032678">
    <property type="entry name" value="tRNA-synt_1_cat_dom"/>
</dbReference>
<feature type="binding site" evidence="12">
    <location>
        <position position="28"/>
    </location>
    <ligand>
        <name>Zn(2+)</name>
        <dbReference type="ChEBI" id="CHEBI:29105"/>
    </ligand>
</feature>
<dbReference type="EC" id="6.1.1.16" evidence="12"/>
<evidence type="ECO:0000256" key="2">
    <source>
        <dbReference type="ARBA" id="ARBA00005594"/>
    </source>
</evidence>
<keyword evidence="5 12" id="KW-0436">Ligase</keyword>
<evidence type="ECO:0000256" key="11">
    <source>
        <dbReference type="ARBA" id="ARBA00023146"/>
    </source>
</evidence>